<dbReference type="InterPro" id="IPR036986">
    <property type="entry name" value="S4_RNA-bd_sf"/>
</dbReference>
<proteinExistence type="inferred from homology"/>
<dbReference type="GO" id="GO:0003723">
    <property type="term" value="F:RNA binding"/>
    <property type="evidence" value="ECO:0007669"/>
    <property type="project" value="UniProtKB-KW"/>
</dbReference>
<evidence type="ECO:0000256" key="3">
    <source>
        <dbReference type="PROSITE-ProRule" id="PRU00182"/>
    </source>
</evidence>
<feature type="region of interest" description="Disordered" evidence="5">
    <location>
        <begin position="236"/>
        <end position="593"/>
    </location>
</feature>
<feature type="compositionally biased region" description="Basic and acidic residues" evidence="5">
    <location>
        <begin position="310"/>
        <end position="319"/>
    </location>
</feature>
<dbReference type="SMART" id="SM00363">
    <property type="entry name" value="S4"/>
    <property type="match status" value="1"/>
</dbReference>
<dbReference type="PANTHER" id="PTHR47683:SF2">
    <property type="entry name" value="RNA-BINDING S4 DOMAIN-CONTAINING PROTEIN"/>
    <property type="match status" value="1"/>
</dbReference>
<dbReference type="Pfam" id="PF00849">
    <property type="entry name" value="PseudoU_synth_2"/>
    <property type="match status" value="1"/>
</dbReference>
<dbReference type="Proteomes" id="UP000249061">
    <property type="component" value="Unassembled WGS sequence"/>
</dbReference>
<gene>
    <name evidence="7" type="ORF">DI536_11360</name>
</gene>
<dbReference type="SUPFAM" id="SSF55120">
    <property type="entry name" value="Pseudouridine synthase"/>
    <property type="match status" value="1"/>
</dbReference>
<evidence type="ECO:0000256" key="1">
    <source>
        <dbReference type="ARBA" id="ARBA00008348"/>
    </source>
</evidence>
<feature type="compositionally biased region" description="Gly residues" evidence="5">
    <location>
        <begin position="558"/>
        <end position="579"/>
    </location>
</feature>
<dbReference type="SUPFAM" id="SSF55174">
    <property type="entry name" value="Alpha-L RNA-binding motif"/>
    <property type="match status" value="1"/>
</dbReference>
<organism evidence="7 8">
    <name type="scientific">Archangium gephyra</name>
    <dbReference type="NCBI Taxonomy" id="48"/>
    <lineage>
        <taxon>Bacteria</taxon>
        <taxon>Pseudomonadati</taxon>
        <taxon>Myxococcota</taxon>
        <taxon>Myxococcia</taxon>
        <taxon>Myxococcales</taxon>
        <taxon>Cystobacterineae</taxon>
        <taxon>Archangiaceae</taxon>
        <taxon>Archangium</taxon>
    </lineage>
</organism>
<dbReference type="EC" id="5.4.99.-" evidence="4"/>
<dbReference type="Gene3D" id="3.30.70.1560">
    <property type="entry name" value="Alpha-L RNA-binding motif"/>
    <property type="match status" value="1"/>
</dbReference>
<dbReference type="InterPro" id="IPR002942">
    <property type="entry name" value="S4_RNA-bd"/>
</dbReference>
<protein>
    <recommendedName>
        <fullName evidence="4">Pseudouridine synthase</fullName>
        <ecNumber evidence="4">5.4.99.-</ecNumber>
    </recommendedName>
</protein>
<dbReference type="InterPro" id="IPR006145">
    <property type="entry name" value="PsdUridine_synth_RsuA/RluA"/>
</dbReference>
<dbReference type="InterPro" id="IPR000748">
    <property type="entry name" value="PsdUridine_synth_RsuA/RluB/E/F"/>
</dbReference>
<evidence type="ECO:0000256" key="5">
    <source>
        <dbReference type="SAM" id="MobiDB-lite"/>
    </source>
</evidence>
<comment type="caution">
    <text evidence="7">The sequence shown here is derived from an EMBL/GenBank/DDBJ whole genome shotgun (WGS) entry which is preliminary data.</text>
</comment>
<dbReference type="FunFam" id="3.10.290.10:FF:000003">
    <property type="entry name" value="Pseudouridine synthase"/>
    <property type="match status" value="1"/>
</dbReference>
<accession>A0A2W5VTL7</accession>
<dbReference type="PANTHER" id="PTHR47683">
    <property type="entry name" value="PSEUDOURIDINE SYNTHASE FAMILY PROTEIN-RELATED"/>
    <property type="match status" value="1"/>
</dbReference>
<dbReference type="GO" id="GO:0000455">
    <property type="term" value="P:enzyme-directed rRNA pseudouridine synthesis"/>
    <property type="evidence" value="ECO:0007669"/>
    <property type="project" value="UniProtKB-ARBA"/>
</dbReference>
<dbReference type="Gene3D" id="3.30.70.580">
    <property type="entry name" value="Pseudouridine synthase I, catalytic domain, N-terminal subdomain"/>
    <property type="match status" value="1"/>
</dbReference>
<feature type="compositionally biased region" description="Basic and acidic residues" evidence="5">
    <location>
        <begin position="377"/>
        <end position="455"/>
    </location>
</feature>
<name>A0A2W5VTL7_9BACT</name>
<dbReference type="EMBL" id="QFQP01000008">
    <property type="protein sequence ID" value="PZR13921.1"/>
    <property type="molecule type" value="Genomic_DNA"/>
</dbReference>
<evidence type="ECO:0000259" key="6">
    <source>
        <dbReference type="SMART" id="SM00363"/>
    </source>
</evidence>
<dbReference type="GO" id="GO:0120159">
    <property type="term" value="F:rRNA pseudouridine synthase activity"/>
    <property type="evidence" value="ECO:0007669"/>
    <property type="project" value="UniProtKB-ARBA"/>
</dbReference>
<keyword evidence="2 4" id="KW-0413">Isomerase</keyword>
<evidence type="ECO:0000313" key="8">
    <source>
        <dbReference type="Proteomes" id="UP000249061"/>
    </source>
</evidence>
<keyword evidence="3" id="KW-0694">RNA-binding</keyword>
<dbReference type="InterPro" id="IPR050343">
    <property type="entry name" value="RsuA_PseudoU_synthase"/>
</dbReference>
<dbReference type="InterPro" id="IPR020103">
    <property type="entry name" value="PsdUridine_synth_cat_dom_sf"/>
</dbReference>
<dbReference type="Pfam" id="PF01479">
    <property type="entry name" value="S4"/>
    <property type="match status" value="1"/>
</dbReference>
<feature type="domain" description="RNA-binding S4" evidence="6">
    <location>
        <begin position="2"/>
        <end position="61"/>
    </location>
</feature>
<evidence type="ECO:0000313" key="7">
    <source>
        <dbReference type="EMBL" id="PZR13921.1"/>
    </source>
</evidence>
<dbReference type="Gene3D" id="3.10.290.10">
    <property type="entry name" value="RNA-binding S4 domain"/>
    <property type="match status" value="1"/>
</dbReference>
<reference evidence="7 8" key="1">
    <citation type="submission" date="2017-08" db="EMBL/GenBank/DDBJ databases">
        <title>Infants hospitalized years apart are colonized by the same room-sourced microbial strains.</title>
        <authorList>
            <person name="Brooks B."/>
            <person name="Olm M.R."/>
            <person name="Firek B.A."/>
            <person name="Baker R."/>
            <person name="Thomas B.C."/>
            <person name="Morowitz M.J."/>
            <person name="Banfield J.F."/>
        </authorList>
    </citation>
    <scope>NUCLEOTIDE SEQUENCE [LARGE SCALE GENOMIC DNA]</scope>
    <source>
        <strain evidence="7">S2_003_000_R2_14</strain>
    </source>
</reference>
<feature type="compositionally biased region" description="Basic and acidic residues" evidence="5">
    <location>
        <begin position="465"/>
        <end position="557"/>
    </location>
</feature>
<evidence type="ECO:0000256" key="4">
    <source>
        <dbReference type="RuleBase" id="RU003887"/>
    </source>
</evidence>
<dbReference type="PROSITE" id="PS50889">
    <property type="entry name" value="S4"/>
    <property type="match status" value="1"/>
</dbReference>
<dbReference type="InterPro" id="IPR020094">
    <property type="entry name" value="TruA/RsuA/RluB/E/F_N"/>
</dbReference>
<dbReference type="CDD" id="cd02870">
    <property type="entry name" value="PseudoU_synth_RsuA_like"/>
    <property type="match status" value="1"/>
</dbReference>
<dbReference type="InterPro" id="IPR018496">
    <property type="entry name" value="PsdUridine_synth_RsuA/RluB_CS"/>
</dbReference>
<evidence type="ECO:0000256" key="2">
    <source>
        <dbReference type="ARBA" id="ARBA00023235"/>
    </source>
</evidence>
<feature type="compositionally biased region" description="Basic and acidic residues" evidence="5">
    <location>
        <begin position="328"/>
        <end position="352"/>
    </location>
</feature>
<comment type="similarity">
    <text evidence="1 4">Belongs to the pseudouridine synthase RsuA family.</text>
</comment>
<dbReference type="PROSITE" id="PS01149">
    <property type="entry name" value="PSI_RSU"/>
    <property type="match status" value="1"/>
</dbReference>
<dbReference type="AlphaFoldDB" id="A0A2W5VTL7"/>
<dbReference type="NCBIfam" id="TIGR00093">
    <property type="entry name" value="pseudouridine synthase"/>
    <property type="match status" value="1"/>
</dbReference>
<sequence>MERLQKFLSRAGVASRRHAETLITDGRVKVNGKVVDELGSRVDPAKDLVLVDGKLVSASSERKYFLFYKPPGVVTTLSDPEGRPSVGDYAQDTGGRVFPVGRLDYDAEGALLLTDDGELANKLMHPSHQVPRVYLAKVKGVPDQQSLQKLVDGVRLEDGMAYAVQARVFREADRNTWVKIVVTEGRQHLVKRLCAAIGHPVVRLYRPAHAGLPVSGLRPGELRALTNDEIRRVKAAADGDQQPEPPLHLPARRHGHAAPGFEPPPSDDDDESSDAREPSAPPADEEVFVVKPPPAPRGGRFESAQGTRSQRFERERSGESNDDAGEAPPREEAEAPREARERKSPSRERGVGGERSAGSKRSFGGDERPARGPKRSFGGDERPKRSFGGDERPSRERTFGGPKREPGAFGSKREPGAFGRKREPGAFGSKRDERSAGPKRERSFDGPKRESRFGGERAGGPKRSFAGDERPARDRSYGGERGGPRRERSFDGPKRESRFGGERAGGPKREGRFGGERAGGPKREGRFGGERAGGPKREGRFGGERAGGPKREGRFGGERSGGGRSGGPGGGKGRGGSSRPGGRSSPRKPRGSW</sequence>
<dbReference type="InterPro" id="IPR042092">
    <property type="entry name" value="PsdUridine_s_RsuA/RluB/E/F_cat"/>
</dbReference>
<dbReference type="CDD" id="cd00165">
    <property type="entry name" value="S4"/>
    <property type="match status" value="1"/>
</dbReference>